<dbReference type="PANTHER" id="PTHR10250">
    <property type="entry name" value="MICROSOMAL GLUTATHIONE S-TRANSFERASE"/>
    <property type="match status" value="1"/>
</dbReference>
<dbReference type="PhylomeDB" id="B6Q931"/>
<evidence type="ECO:0000256" key="1">
    <source>
        <dbReference type="ARBA" id="ARBA00004141"/>
    </source>
</evidence>
<sequence>MVSITVPDNYGYVFCFFLSRLPQVHLHLERISRFHFNPVQPTRIAKLIIYSAVIAVALGGIPLLSFVQGVVVTSLRKPAKVRYPQCYATPEQCKENPAAQKFNCAQRSHGNLLENMTQTMLFMLVAGLKYPNATAALGTAWIVFRALFAHGYITSEKANGGGRYNGGMFWLVQGALWGLAVFGVGLELLKF</sequence>
<dbReference type="STRING" id="441960.B6Q931"/>
<dbReference type="OrthoDB" id="410651at2759"/>
<dbReference type="GO" id="GO:0004602">
    <property type="term" value="F:glutathione peroxidase activity"/>
    <property type="evidence" value="ECO:0007669"/>
    <property type="project" value="TreeGrafter"/>
</dbReference>
<protein>
    <submittedName>
        <fullName evidence="6">Glutathione S-transferase, putative</fullName>
    </submittedName>
</protein>
<organism evidence="6 7">
    <name type="scientific">Talaromyces marneffei (strain ATCC 18224 / CBS 334.59 / QM 7333)</name>
    <name type="common">Penicillium marneffei</name>
    <dbReference type="NCBI Taxonomy" id="441960"/>
    <lineage>
        <taxon>Eukaryota</taxon>
        <taxon>Fungi</taxon>
        <taxon>Dikarya</taxon>
        <taxon>Ascomycota</taxon>
        <taxon>Pezizomycotina</taxon>
        <taxon>Eurotiomycetes</taxon>
        <taxon>Eurotiomycetidae</taxon>
        <taxon>Eurotiales</taxon>
        <taxon>Trichocomaceae</taxon>
        <taxon>Talaromyces</taxon>
        <taxon>Talaromyces sect. Talaromyces</taxon>
    </lineage>
</organism>
<dbReference type="HOGENOM" id="CLU_110291_1_1_1"/>
<evidence type="ECO:0000256" key="4">
    <source>
        <dbReference type="ARBA" id="ARBA00023136"/>
    </source>
</evidence>
<dbReference type="InterPro" id="IPR023352">
    <property type="entry name" value="MAPEG-like_dom_sf"/>
</dbReference>
<keyword evidence="4 5" id="KW-0472">Membrane</keyword>
<proteinExistence type="predicted"/>
<comment type="subcellular location">
    <subcellularLocation>
        <location evidence="1">Membrane</location>
        <topology evidence="1">Multi-pass membrane protein</topology>
    </subcellularLocation>
</comment>
<evidence type="ECO:0000256" key="5">
    <source>
        <dbReference type="SAM" id="Phobius"/>
    </source>
</evidence>
<keyword evidence="6" id="KW-0808">Transferase</keyword>
<feature type="transmembrane region" description="Helical" evidence="5">
    <location>
        <begin position="130"/>
        <end position="148"/>
    </location>
</feature>
<keyword evidence="7" id="KW-1185">Reference proteome</keyword>
<feature type="transmembrane region" description="Helical" evidence="5">
    <location>
        <begin position="168"/>
        <end position="189"/>
    </location>
</feature>
<accession>B6Q931</accession>
<dbReference type="Proteomes" id="UP000001294">
    <property type="component" value="Unassembled WGS sequence"/>
</dbReference>
<feature type="transmembrane region" description="Helical" evidence="5">
    <location>
        <begin position="47"/>
        <end position="72"/>
    </location>
</feature>
<dbReference type="GO" id="GO:0005783">
    <property type="term" value="C:endoplasmic reticulum"/>
    <property type="evidence" value="ECO:0007669"/>
    <property type="project" value="TreeGrafter"/>
</dbReference>
<dbReference type="GO" id="GO:0004364">
    <property type="term" value="F:glutathione transferase activity"/>
    <property type="evidence" value="ECO:0007669"/>
    <property type="project" value="TreeGrafter"/>
</dbReference>
<dbReference type="GO" id="GO:0005635">
    <property type="term" value="C:nuclear envelope"/>
    <property type="evidence" value="ECO:0007669"/>
    <property type="project" value="TreeGrafter"/>
</dbReference>
<evidence type="ECO:0000313" key="6">
    <source>
        <dbReference type="EMBL" id="EEA25985.1"/>
    </source>
</evidence>
<dbReference type="PANTHER" id="PTHR10250:SF26">
    <property type="entry name" value="GLUTATHIONE S-TRANSFERASE 3, MITOCHONDRIAL"/>
    <property type="match status" value="1"/>
</dbReference>
<dbReference type="Pfam" id="PF01124">
    <property type="entry name" value="MAPEG"/>
    <property type="match status" value="1"/>
</dbReference>
<dbReference type="EMBL" id="DS995900">
    <property type="protein sequence ID" value="EEA25985.1"/>
    <property type="molecule type" value="Genomic_DNA"/>
</dbReference>
<dbReference type="GO" id="GO:0016020">
    <property type="term" value="C:membrane"/>
    <property type="evidence" value="ECO:0007669"/>
    <property type="project" value="UniProtKB-SubCell"/>
</dbReference>
<reference evidence="7" key="1">
    <citation type="journal article" date="2015" name="Genome Announc.">
        <title>Genome sequence of the AIDS-associated pathogen Penicillium marneffei (ATCC18224) and its near taxonomic relative Talaromyces stipitatus (ATCC10500).</title>
        <authorList>
            <person name="Nierman W.C."/>
            <person name="Fedorova-Abrams N.D."/>
            <person name="Andrianopoulos A."/>
        </authorList>
    </citation>
    <scope>NUCLEOTIDE SEQUENCE [LARGE SCALE GENOMIC DNA]</scope>
    <source>
        <strain evidence="7">ATCC 18224 / CBS 334.59 / QM 7333</strain>
    </source>
</reference>
<dbReference type="VEuPathDB" id="FungiDB:PMAA_070710"/>
<dbReference type="Gene3D" id="1.20.120.550">
    <property type="entry name" value="Membrane associated eicosanoid/glutathione metabolism-like domain"/>
    <property type="match status" value="1"/>
</dbReference>
<dbReference type="InterPro" id="IPR001129">
    <property type="entry name" value="Membr-assoc_MAPEG"/>
</dbReference>
<keyword evidence="3 5" id="KW-1133">Transmembrane helix</keyword>
<dbReference type="SUPFAM" id="SSF161084">
    <property type="entry name" value="MAPEG domain-like"/>
    <property type="match status" value="1"/>
</dbReference>
<evidence type="ECO:0000313" key="7">
    <source>
        <dbReference type="Proteomes" id="UP000001294"/>
    </source>
</evidence>
<dbReference type="AlphaFoldDB" id="B6Q931"/>
<evidence type="ECO:0000256" key="2">
    <source>
        <dbReference type="ARBA" id="ARBA00022692"/>
    </source>
</evidence>
<name>B6Q931_TALMQ</name>
<gene>
    <name evidence="6" type="ORF">PMAA_070710</name>
</gene>
<keyword evidence="2 5" id="KW-0812">Transmembrane</keyword>
<evidence type="ECO:0000256" key="3">
    <source>
        <dbReference type="ARBA" id="ARBA00022989"/>
    </source>
</evidence>
<dbReference type="InterPro" id="IPR050997">
    <property type="entry name" value="MAPEG"/>
</dbReference>